<dbReference type="KEGG" id="ccin:107273523"/>
<sequence>MYVCSLDIIVYTAISFGVKNIRNIRKEGSASFMNLKNYKDMMLGISSAIFESFPISIISLDGNLLSINIRPGFTIDKIKQIALKHFYNQDTSKNASQFRLIHGTRFVQLIDDQTASDQNIKESDELILMEIRPVLTKDNFSEEALRGPDEQIILQLTRDMPLLNPPRPMPTIECTADFQNEIRKILITLVQASARILSNSPEAGKYYEIIKEKLKARCKPPSDPKAIKHLMDMGFSEKKVLKALCLRKMNTSDALEWLIEHQDDTDEDDFEFPPIDNELDTYAPGPSTAQASGSSTSTFGKKKSLKSYLDFFKGGNSERNLKSNQTAKKEPNLMHAVSLLLDSLHQYKKLEFKPNPRLAQYFKDMGFEENKVTEALKITGNHEYHACEWLLGERRPGLQDLDDGLDTDNPIYKAIISNPHIQLSLTNPKMLLAYLSILESPSATNMWINDPEASPILSQIFKTYHTEKHAIQMNRYEEK</sequence>
<dbReference type="PANTHER" id="PTHR46738:SF1">
    <property type="entry name" value="UBIQUITIN-ASSOCIATED DOMAIN-CONTAINING PROTEIN 1"/>
    <property type="match status" value="1"/>
</dbReference>
<dbReference type="InterPro" id="IPR029071">
    <property type="entry name" value="Ubiquitin-like_domsf"/>
</dbReference>
<name>A0AAJ7CD75_CEPCN</name>
<feature type="domain" description="UBA" evidence="2">
    <location>
        <begin position="221"/>
        <end position="261"/>
    </location>
</feature>
<dbReference type="PANTHER" id="PTHR46738">
    <property type="entry name" value="UBIQUITIN-ASSOCIATED DOMAIN-CONTAINING PROTEIN 1"/>
    <property type="match status" value="1"/>
</dbReference>
<dbReference type="PROSITE" id="PS50053">
    <property type="entry name" value="UBIQUITIN_2"/>
    <property type="match status" value="1"/>
</dbReference>
<dbReference type="InterPro" id="IPR052476">
    <property type="entry name" value="UBAC1"/>
</dbReference>
<reference evidence="5" key="1">
    <citation type="submission" date="2025-08" db="UniProtKB">
        <authorList>
            <consortium name="RefSeq"/>
        </authorList>
    </citation>
    <scope>IDENTIFICATION</scope>
</reference>
<feature type="domain" description="UBA" evidence="2">
    <location>
        <begin position="353"/>
        <end position="393"/>
    </location>
</feature>
<dbReference type="InterPro" id="IPR015940">
    <property type="entry name" value="UBA"/>
</dbReference>
<gene>
    <name evidence="5" type="primary">LOC107273523</name>
</gene>
<evidence type="ECO:0000259" key="2">
    <source>
        <dbReference type="PROSITE" id="PS50030"/>
    </source>
</evidence>
<dbReference type="RefSeq" id="XP_015607296.1">
    <property type="nucleotide sequence ID" value="XM_015751810.2"/>
</dbReference>
<dbReference type="SUPFAM" id="SSF54236">
    <property type="entry name" value="Ubiquitin-like"/>
    <property type="match status" value="1"/>
</dbReference>
<dbReference type="CTD" id="37261"/>
<evidence type="ECO:0000259" key="3">
    <source>
        <dbReference type="PROSITE" id="PS50053"/>
    </source>
</evidence>
<feature type="region of interest" description="Disordered" evidence="1">
    <location>
        <begin position="281"/>
        <end position="300"/>
    </location>
</feature>
<proteinExistence type="predicted"/>
<dbReference type="SMART" id="SM00165">
    <property type="entry name" value="UBA"/>
    <property type="match status" value="2"/>
</dbReference>
<dbReference type="AlphaFoldDB" id="A0AAJ7CD75"/>
<dbReference type="GeneID" id="107273523"/>
<dbReference type="SUPFAM" id="SSF46934">
    <property type="entry name" value="UBA-like"/>
    <property type="match status" value="2"/>
</dbReference>
<dbReference type="InterPro" id="IPR000626">
    <property type="entry name" value="Ubiquitin-like_dom"/>
</dbReference>
<evidence type="ECO:0000313" key="5">
    <source>
        <dbReference type="RefSeq" id="XP_015607296.1"/>
    </source>
</evidence>
<keyword evidence="4" id="KW-1185">Reference proteome</keyword>
<dbReference type="InterPro" id="IPR009060">
    <property type="entry name" value="UBA-like_sf"/>
</dbReference>
<dbReference type="PROSITE" id="PS50030">
    <property type="entry name" value="UBA"/>
    <property type="match status" value="2"/>
</dbReference>
<dbReference type="Gene3D" id="3.10.20.90">
    <property type="entry name" value="Phosphatidylinositol 3-kinase Catalytic Subunit, Chain A, domain 1"/>
    <property type="match status" value="1"/>
</dbReference>
<feature type="compositionally biased region" description="Low complexity" evidence="1">
    <location>
        <begin position="283"/>
        <end position="299"/>
    </location>
</feature>
<dbReference type="InterPro" id="IPR057650">
    <property type="entry name" value="UBL_UBAC1"/>
</dbReference>
<evidence type="ECO:0000313" key="4">
    <source>
        <dbReference type="Proteomes" id="UP000694920"/>
    </source>
</evidence>
<feature type="domain" description="Ubiquitin-like" evidence="3">
    <location>
        <begin position="53"/>
        <end position="129"/>
    </location>
</feature>
<protein>
    <submittedName>
        <fullName evidence="5">Ubiquitin-associated domain-containing protein 1 isoform X1</fullName>
    </submittedName>
</protein>
<dbReference type="GO" id="GO:0000151">
    <property type="term" value="C:ubiquitin ligase complex"/>
    <property type="evidence" value="ECO:0007669"/>
    <property type="project" value="TreeGrafter"/>
</dbReference>
<dbReference type="Gene3D" id="1.10.8.10">
    <property type="entry name" value="DNA helicase RuvA subunit, C-terminal domain"/>
    <property type="match status" value="2"/>
</dbReference>
<dbReference type="Pfam" id="PF23326">
    <property type="entry name" value="UBL_UBAC1"/>
    <property type="match status" value="1"/>
</dbReference>
<accession>A0AAJ7CD75</accession>
<dbReference type="Proteomes" id="UP000694920">
    <property type="component" value="Unplaced"/>
</dbReference>
<dbReference type="Pfam" id="PF22562">
    <property type="entry name" value="UBA_7"/>
    <property type="match status" value="1"/>
</dbReference>
<evidence type="ECO:0000256" key="1">
    <source>
        <dbReference type="SAM" id="MobiDB-lite"/>
    </source>
</evidence>
<organism evidence="4 5">
    <name type="scientific">Cephus cinctus</name>
    <name type="common">Wheat stem sawfly</name>
    <dbReference type="NCBI Taxonomy" id="211228"/>
    <lineage>
        <taxon>Eukaryota</taxon>
        <taxon>Metazoa</taxon>
        <taxon>Ecdysozoa</taxon>
        <taxon>Arthropoda</taxon>
        <taxon>Hexapoda</taxon>
        <taxon>Insecta</taxon>
        <taxon>Pterygota</taxon>
        <taxon>Neoptera</taxon>
        <taxon>Endopterygota</taxon>
        <taxon>Hymenoptera</taxon>
        <taxon>Cephoidea</taxon>
        <taxon>Cephidae</taxon>
        <taxon>Cephus</taxon>
    </lineage>
</organism>